<accession>A0ACB6QD81</accession>
<reference evidence="1" key="1">
    <citation type="journal article" date="2020" name="Stud. Mycol.">
        <title>101 Dothideomycetes genomes: a test case for predicting lifestyles and emergence of pathogens.</title>
        <authorList>
            <person name="Haridas S."/>
            <person name="Albert R."/>
            <person name="Binder M."/>
            <person name="Bloem J."/>
            <person name="Labutti K."/>
            <person name="Salamov A."/>
            <person name="Andreopoulos B."/>
            <person name="Baker S."/>
            <person name="Barry K."/>
            <person name="Bills G."/>
            <person name="Bluhm B."/>
            <person name="Cannon C."/>
            <person name="Castanera R."/>
            <person name="Culley D."/>
            <person name="Daum C."/>
            <person name="Ezra D."/>
            <person name="Gonzalez J."/>
            <person name="Henrissat B."/>
            <person name="Kuo A."/>
            <person name="Liang C."/>
            <person name="Lipzen A."/>
            <person name="Lutzoni F."/>
            <person name="Magnuson J."/>
            <person name="Mondo S."/>
            <person name="Nolan M."/>
            <person name="Ohm R."/>
            <person name="Pangilinan J."/>
            <person name="Park H.-J."/>
            <person name="Ramirez L."/>
            <person name="Alfaro M."/>
            <person name="Sun H."/>
            <person name="Tritt A."/>
            <person name="Yoshinaga Y."/>
            <person name="Zwiers L.-H."/>
            <person name="Turgeon B."/>
            <person name="Goodwin S."/>
            <person name="Spatafora J."/>
            <person name="Crous P."/>
            <person name="Grigoriev I."/>
        </authorList>
    </citation>
    <scope>NUCLEOTIDE SEQUENCE</scope>
    <source>
        <strain evidence="1">ATCC 200398</strain>
    </source>
</reference>
<keyword evidence="2" id="KW-1185">Reference proteome</keyword>
<proteinExistence type="predicted"/>
<evidence type="ECO:0000313" key="1">
    <source>
        <dbReference type="EMBL" id="KAF2464077.1"/>
    </source>
</evidence>
<protein>
    <submittedName>
        <fullName evidence="1">Short chain dehydrogenase</fullName>
    </submittedName>
</protein>
<sequence length="278" mass="28931">MAHPNKLANTRILVFGGTSGIGFAVASLCLSSGATVMISGSQQPKVDSKVSLLQKAYPNLPSSQVSGHAVDLLDTDNLEANIKDLFEKVTDGGKQKLNHIVFTAGNIPNMPSIAEMTIPAALAMGTIRFLAPLLIAKLLSAGVYMPISPSSSLTLTGGTNTQKPFPGWTLAACWGGVAEGMMRGLAVDIAPIRVNMVEPGAIQTELLQKIVDRLGDVAVEAMKRETLTGTIGVPSDCAESYAWFMRDDFVTGTVAATNGGRYLAGPGVGLGRDGTGKA</sequence>
<dbReference type="Proteomes" id="UP000799755">
    <property type="component" value="Unassembled WGS sequence"/>
</dbReference>
<name>A0ACB6QD81_9PLEO</name>
<evidence type="ECO:0000313" key="2">
    <source>
        <dbReference type="Proteomes" id="UP000799755"/>
    </source>
</evidence>
<comment type="caution">
    <text evidence="1">The sequence shown here is derived from an EMBL/GenBank/DDBJ whole genome shotgun (WGS) entry which is preliminary data.</text>
</comment>
<gene>
    <name evidence="1" type="ORF">BDR25DRAFT_307391</name>
</gene>
<dbReference type="EMBL" id="MU003540">
    <property type="protein sequence ID" value="KAF2464077.1"/>
    <property type="molecule type" value="Genomic_DNA"/>
</dbReference>
<organism evidence="1 2">
    <name type="scientific">Lindgomyces ingoldianus</name>
    <dbReference type="NCBI Taxonomy" id="673940"/>
    <lineage>
        <taxon>Eukaryota</taxon>
        <taxon>Fungi</taxon>
        <taxon>Dikarya</taxon>
        <taxon>Ascomycota</taxon>
        <taxon>Pezizomycotina</taxon>
        <taxon>Dothideomycetes</taxon>
        <taxon>Pleosporomycetidae</taxon>
        <taxon>Pleosporales</taxon>
        <taxon>Lindgomycetaceae</taxon>
        <taxon>Lindgomyces</taxon>
    </lineage>
</organism>